<accession>A0ABR2VA15</accession>
<keyword evidence="1" id="KW-0732">Signal</keyword>
<feature type="chain" id="PRO_5045122948" evidence="1">
    <location>
        <begin position="20"/>
        <end position="126"/>
    </location>
</feature>
<dbReference type="Proteomes" id="UP001408356">
    <property type="component" value="Unassembled WGS sequence"/>
</dbReference>
<evidence type="ECO:0000256" key="1">
    <source>
        <dbReference type="SAM" id="SignalP"/>
    </source>
</evidence>
<organism evidence="2 3">
    <name type="scientific">Seiridium unicorne</name>
    <dbReference type="NCBI Taxonomy" id="138068"/>
    <lineage>
        <taxon>Eukaryota</taxon>
        <taxon>Fungi</taxon>
        <taxon>Dikarya</taxon>
        <taxon>Ascomycota</taxon>
        <taxon>Pezizomycotina</taxon>
        <taxon>Sordariomycetes</taxon>
        <taxon>Xylariomycetidae</taxon>
        <taxon>Amphisphaeriales</taxon>
        <taxon>Sporocadaceae</taxon>
        <taxon>Seiridium</taxon>
    </lineage>
</organism>
<proteinExistence type="predicted"/>
<sequence>MAASAVILGLLPTILQSLGSTIAETSLLELRRPGLAFLLAAGSPAVAFMKTGEFVETITKFFESAAETNTIACKAVLRFELAGMRDAMKYHDQNGRRDDEVELTVPARHVGYRGVRSGTVVDQPHA</sequence>
<gene>
    <name evidence="2" type="ORF">SUNI508_03774</name>
</gene>
<comment type="caution">
    <text evidence="2">The sequence shown here is derived from an EMBL/GenBank/DDBJ whole genome shotgun (WGS) entry which is preliminary data.</text>
</comment>
<name>A0ABR2VA15_9PEZI</name>
<evidence type="ECO:0000313" key="2">
    <source>
        <dbReference type="EMBL" id="KAK9423758.1"/>
    </source>
</evidence>
<keyword evidence="3" id="KW-1185">Reference proteome</keyword>
<evidence type="ECO:0000313" key="3">
    <source>
        <dbReference type="Proteomes" id="UP001408356"/>
    </source>
</evidence>
<protein>
    <submittedName>
        <fullName evidence="2">Uncharacterized protein</fullName>
    </submittedName>
</protein>
<reference evidence="2 3" key="1">
    <citation type="journal article" date="2024" name="J. Plant Pathol.">
        <title>Sequence and assembly of the genome of Seiridium unicorne, isolate CBS 538.82, causal agent of cypress canker disease.</title>
        <authorList>
            <person name="Scali E."/>
            <person name="Rocca G.D."/>
            <person name="Danti R."/>
            <person name="Garbelotto M."/>
            <person name="Barberini S."/>
            <person name="Baroncelli R."/>
            <person name="Emiliani G."/>
        </authorList>
    </citation>
    <scope>NUCLEOTIDE SEQUENCE [LARGE SCALE GENOMIC DNA]</scope>
    <source>
        <strain evidence="2 3">BM-138-508</strain>
    </source>
</reference>
<dbReference type="EMBL" id="JARVKF010000057">
    <property type="protein sequence ID" value="KAK9423758.1"/>
    <property type="molecule type" value="Genomic_DNA"/>
</dbReference>
<feature type="signal peptide" evidence="1">
    <location>
        <begin position="1"/>
        <end position="19"/>
    </location>
</feature>